<keyword evidence="3" id="KW-1185">Reference proteome</keyword>
<protein>
    <submittedName>
        <fullName evidence="1">Copia protein</fullName>
    </submittedName>
</protein>
<dbReference type="Proteomes" id="UP000078492">
    <property type="component" value="Unassembled WGS sequence"/>
</dbReference>
<dbReference type="EMBL" id="KQ980199">
    <property type="protein sequence ID" value="KYN17300.1"/>
    <property type="molecule type" value="Genomic_DNA"/>
</dbReference>
<organism evidence="1 3">
    <name type="scientific">Trachymyrmex cornetzi</name>
    <dbReference type="NCBI Taxonomy" id="471704"/>
    <lineage>
        <taxon>Eukaryota</taxon>
        <taxon>Metazoa</taxon>
        <taxon>Ecdysozoa</taxon>
        <taxon>Arthropoda</taxon>
        <taxon>Hexapoda</taxon>
        <taxon>Insecta</taxon>
        <taxon>Pterygota</taxon>
        <taxon>Neoptera</taxon>
        <taxon>Endopterygota</taxon>
        <taxon>Hymenoptera</taxon>
        <taxon>Apocrita</taxon>
        <taxon>Aculeata</taxon>
        <taxon>Formicoidea</taxon>
        <taxon>Formicidae</taxon>
        <taxon>Myrmicinae</taxon>
        <taxon>Trachymyrmex</taxon>
    </lineage>
</organism>
<sequence>MSEFIDLKNVTKFSGANFQAWKFQMNAIFMANDILNIVTGTEPMPTEDAAMKIWIKKDAKAMFILSSSMDPGQLEHLLTCKSSNDMWKKLTVLHEQRSESSKLILMTKFHDYRMSANDSVAKHIAKVENMARQLTDLNENISDITIMAKILGSLPSKYNAFVTAWDSVDTDKQTLENLTTRLLKEESRMTAWMKLQVL</sequence>
<dbReference type="Pfam" id="PF14223">
    <property type="entry name" value="Retrotran_gag_2"/>
    <property type="match status" value="1"/>
</dbReference>
<accession>A0A151J2M5</accession>
<name>A0A151J2M5_9HYME</name>
<evidence type="ECO:0000313" key="2">
    <source>
        <dbReference type="EMBL" id="KYN17300.1"/>
    </source>
</evidence>
<evidence type="ECO:0000313" key="1">
    <source>
        <dbReference type="EMBL" id="KYN16302.1"/>
    </source>
</evidence>
<dbReference type="PANTHER" id="PTHR47481:SF7">
    <property type="entry name" value="CCHC-TYPE DOMAIN-CONTAINING PROTEIN"/>
    <property type="match status" value="1"/>
</dbReference>
<gene>
    <name evidence="2" type="ORF">ALC57_10426</name>
    <name evidence="1" type="ORF">ALC57_11442</name>
</gene>
<dbReference type="EMBL" id="KQ980383">
    <property type="protein sequence ID" value="KYN16302.1"/>
    <property type="molecule type" value="Genomic_DNA"/>
</dbReference>
<dbReference type="AlphaFoldDB" id="A0A151J2M5"/>
<dbReference type="STRING" id="471704.A0A151J2M5"/>
<proteinExistence type="predicted"/>
<evidence type="ECO:0000313" key="3">
    <source>
        <dbReference type="Proteomes" id="UP000078492"/>
    </source>
</evidence>
<dbReference type="PANTHER" id="PTHR47481">
    <property type="match status" value="1"/>
</dbReference>
<reference evidence="1 3" key="1">
    <citation type="submission" date="2015-09" db="EMBL/GenBank/DDBJ databases">
        <title>Trachymyrmex cornetzi WGS genome.</title>
        <authorList>
            <person name="Nygaard S."/>
            <person name="Hu H."/>
            <person name="Boomsma J."/>
            <person name="Zhang G."/>
        </authorList>
    </citation>
    <scope>NUCLEOTIDE SEQUENCE [LARGE SCALE GENOMIC DNA]</scope>
    <source>
        <strain evidence="1">Tcor2-1</strain>
        <tissue evidence="1">Whole body</tissue>
    </source>
</reference>